<feature type="transmembrane region" description="Helical" evidence="7">
    <location>
        <begin position="698"/>
        <end position="720"/>
    </location>
</feature>
<evidence type="ECO:0000256" key="6">
    <source>
        <dbReference type="SAM" id="MobiDB-lite"/>
    </source>
</evidence>
<organism evidence="9 10">
    <name type="scientific">Moniliophthora roreri</name>
    <name type="common">Frosty pod rot fungus</name>
    <name type="synonym">Monilia roreri</name>
    <dbReference type="NCBI Taxonomy" id="221103"/>
    <lineage>
        <taxon>Eukaryota</taxon>
        <taxon>Fungi</taxon>
        <taxon>Dikarya</taxon>
        <taxon>Basidiomycota</taxon>
        <taxon>Agaricomycotina</taxon>
        <taxon>Agaricomycetes</taxon>
        <taxon>Agaricomycetidae</taxon>
        <taxon>Agaricales</taxon>
        <taxon>Marasmiineae</taxon>
        <taxon>Marasmiaceae</taxon>
        <taxon>Moniliophthora</taxon>
    </lineage>
</organism>
<dbReference type="eggNOG" id="KOG1649">
    <property type="taxonomic scope" value="Eukaryota"/>
</dbReference>
<keyword evidence="4" id="KW-0804">Transcription</keyword>
<keyword evidence="7" id="KW-0472">Membrane</keyword>
<proteinExistence type="inferred from homology"/>
<feature type="transmembrane region" description="Helical" evidence="7">
    <location>
        <begin position="662"/>
        <end position="686"/>
    </location>
</feature>
<evidence type="ECO:0000256" key="4">
    <source>
        <dbReference type="ARBA" id="ARBA00023163"/>
    </source>
</evidence>
<dbReference type="InterPro" id="IPR006939">
    <property type="entry name" value="SNF5"/>
</dbReference>
<sequence length="908" mass="99494">MSEQNHPGFRNLTDIQLKNTIAQLQANAGGFYSPSPHQANSSQYQKNLQAWSNTPTPPPRTASAGTRPSRARAGRPSNLTSTPTPAPVPQATSYRPLPQPQAQPLTIPQPVQNAAAARIPVPATPQAYRSMYSSRLRTGATLLMQPILTGSTSNVPSTSTTTAASGTRTSGRRTGAVNYADPGSGDEFPDAGAIDSDDSDFVASGGTRTSIRQGKGGTAGRGMGGGSGTFKAQSSAMSGEEVLDQSYLGMVPSDKFIKARYMPMTAHVYPDEEVLVQQSRRPSALVPIRVEFDTDTHRIRDCFVWNLYEEAIKPEAFARIFCNDLDLPVDTWADTVANQIKAQLEDCENVVRMELGMDGAVDFEAQKEGVMLQDQDEDQDMMQVDQRQGTVDEIPECRVILSIDVQIATHHLLDHIEWDLLSPLTPEAFATTLCADLGLSGEAIPLVAHAIHEELIKHKKDVVDWGIISSAAAATESGLTKDKTGLGRVRGPKPLKSVWRDWAEAEEFRTRFEEMSQEEVERREMERERAARRLRRETSKFQSQAGGIVLGHVDLGQLPKFLASARDESMNTPPPIPGYLPSPFATISGRIVITVCHSAAMVSTIYRVIYRLRISRFAWDDVWATLALLLDALLLICTWLQIIERPAPSSPDISEYYLRLKIVFWLVSASYNTVVWTSRVSLIVSTMRFIPPGGLKKFCMILSVMSLIQCGLFITLRATLCNVDFSRFFVIMCTSVNAGKVVAIYGVTVDISACLILVFLPTHVLWRMKLSPKDRCLVMSLFAATIITLCPSIVNAYYALNYNALGSAYSSQIEAAVSLMVCNLVVVVTSIYRYIHRDRGSDSDDSTANRTSSPIIGVIPATLTSDRDTTTLDTNRLSITDLYSLGSEFAAITPCGSAILESPISEKV</sequence>
<keyword evidence="7" id="KW-1133">Transmembrane helix</keyword>
<dbReference type="InterPro" id="IPR049326">
    <property type="entry name" value="Rhodopsin_dom_fungi"/>
</dbReference>
<feature type="region of interest" description="Disordered" evidence="6">
    <location>
        <begin position="28"/>
        <end position="105"/>
    </location>
</feature>
<feature type="compositionally biased region" description="Low complexity" evidence="6">
    <location>
        <begin position="149"/>
        <end position="176"/>
    </location>
</feature>
<feature type="compositionally biased region" description="Gly residues" evidence="6">
    <location>
        <begin position="214"/>
        <end position="228"/>
    </location>
</feature>
<feature type="transmembrane region" description="Helical" evidence="7">
    <location>
        <begin position="742"/>
        <end position="766"/>
    </location>
</feature>
<dbReference type="EMBL" id="LATX01000569">
    <property type="protein sequence ID" value="KTB45892.1"/>
    <property type="molecule type" value="Genomic_DNA"/>
</dbReference>
<comment type="caution">
    <text evidence="9">The sequence shown here is derived from an EMBL/GenBank/DDBJ whole genome shotgun (WGS) entry which is preliminary data.</text>
</comment>
<keyword evidence="3" id="KW-0805">Transcription regulation</keyword>
<dbReference type="AlphaFoldDB" id="A0A0W0GBG0"/>
<evidence type="ECO:0000256" key="3">
    <source>
        <dbReference type="ARBA" id="ARBA00023015"/>
    </source>
</evidence>
<name>A0A0W0GBG0_MONRR</name>
<evidence type="ECO:0000256" key="7">
    <source>
        <dbReference type="SAM" id="Phobius"/>
    </source>
</evidence>
<comment type="subcellular location">
    <subcellularLocation>
        <location evidence="1">Nucleus</location>
    </subcellularLocation>
</comment>
<feature type="transmembrane region" description="Helical" evidence="7">
    <location>
        <begin position="815"/>
        <end position="835"/>
    </location>
</feature>
<reference evidence="9 10" key="1">
    <citation type="submission" date="2015-12" db="EMBL/GenBank/DDBJ databases">
        <title>Draft genome sequence of Moniliophthora roreri, the causal agent of frosty pod rot of cacao.</title>
        <authorList>
            <person name="Aime M.C."/>
            <person name="Diaz-Valderrama J.R."/>
            <person name="Kijpornyongpan T."/>
            <person name="Phillips-Mora W."/>
        </authorList>
    </citation>
    <scope>NUCLEOTIDE SEQUENCE [LARGE SCALE GENOMIC DNA]</scope>
    <source>
        <strain evidence="9 10">MCA 2952</strain>
    </source>
</reference>
<evidence type="ECO:0000256" key="1">
    <source>
        <dbReference type="ARBA" id="ARBA00004123"/>
    </source>
</evidence>
<feature type="transmembrane region" description="Helical" evidence="7">
    <location>
        <begin position="778"/>
        <end position="800"/>
    </location>
</feature>
<dbReference type="Pfam" id="PF20684">
    <property type="entry name" value="Fung_rhodopsin"/>
    <property type="match status" value="1"/>
</dbReference>
<feature type="domain" description="Rhodopsin" evidence="8">
    <location>
        <begin position="607"/>
        <end position="822"/>
    </location>
</feature>
<evidence type="ECO:0000313" key="9">
    <source>
        <dbReference type="EMBL" id="KTB45892.1"/>
    </source>
</evidence>
<evidence type="ECO:0000256" key="2">
    <source>
        <dbReference type="ARBA" id="ARBA00010239"/>
    </source>
</evidence>
<evidence type="ECO:0000313" key="10">
    <source>
        <dbReference type="Proteomes" id="UP000054988"/>
    </source>
</evidence>
<keyword evidence="5" id="KW-0539">Nucleus</keyword>
<protein>
    <recommendedName>
        <fullName evidence="8">Rhodopsin domain-containing protein</fullName>
    </recommendedName>
</protein>
<dbReference type="Proteomes" id="UP000054988">
    <property type="component" value="Unassembled WGS sequence"/>
</dbReference>
<feature type="transmembrane region" description="Helical" evidence="7">
    <location>
        <begin position="622"/>
        <end position="642"/>
    </location>
</feature>
<feature type="region of interest" description="Disordered" evidence="6">
    <location>
        <begin position="149"/>
        <end position="232"/>
    </location>
</feature>
<dbReference type="Pfam" id="PF04855">
    <property type="entry name" value="SNF5"/>
    <property type="match status" value="1"/>
</dbReference>
<dbReference type="PANTHER" id="PTHR10019">
    <property type="entry name" value="SNF5"/>
    <property type="match status" value="1"/>
</dbReference>
<feature type="transmembrane region" description="Helical" evidence="7">
    <location>
        <begin position="591"/>
        <end position="610"/>
    </location>
</feature>
<comment type="similarity">
    <text evidence="2">Belongs to the SNF5 family.</text>
</comment>
<feature type="compositionally biased region" description="Polar residues" evidence="6">
    <location>
        <begin position="35"/>
        <end position="54"/>
    </location>
</feature>
<keyword evidence="7" id="KW-0812">Transmembrane</keyword>
<evidence type="ECO:0000259" key="8">
    <source>
        <dbReference type="Pfam" id="PF20684"/>
    </source>
</evidence>
<accession>A0A0W0GBG0</accession>
<dbReference type="GO" id="GO:0006338">
    <property type="term" value="P:chromatin remodeling"/>
    <property type="evidence" value="ECO:0007669"/>
    <property type="project" value="InterPro"/>
</dbReference>
<dbReference type="GO" id="GO:0000228">
    <property type="term" value="C:nuclear chromosome"/>
    <property type="evidence" value="ECO:0007669"/>
    <property type="project" value="InterPro"/>
</dbReference>
<evidence type="ECO:0000256" key="5">
    <source>
        <dbReference type="ARBA" id="ARBA00023242"/>
    </source>
</evidence>
<gene>
    <name evidence="9" type="ORF">WG66_1532</name>
</gene>